<comment type="caution">
    <text evidence="2">The sequence shown here is derived from an EMBL/GenBank/DDBJ whole genome shotgun (WGS) entry which is preliminary data.</text>
</comment>
<organism evidence="2 3">
    <name type="scientific">Antribacter soli</name>
    <dbReference type="NCBI Taxonomy" id="2910976"/>
    <lineage>
        <taxon>Bacteria</taxon>
        <taxon>Bacillati</taxon>
        <taxon>Actinomycetota</taxon>
        <taxon>Actinomycetes</taxon>
        <taxon>Micrococcales</taxon>
        <taxon>Promicromonosporaceae</taxon>
        <taxon>Antribacter</taxon>
    </lineage>
</organism>
<dbReference type="EMBL" id="JAKGSG010000035">
    <property type="protein sequence ID" value="MCF4121853.1"/>
    <property type="molecule type" value="Genomic_DNA"/>
</dbReference>
<dbReference type="InterPro" id="IPR016181">
    <property type="entry name" value="Acyl_CoA_acyltransferase"/>
</dbReference>
<dbReference type="GO" id="GO:1990189">
    <property type="term" value="F:protein N-terminal-serine acetyltransferase activity"/>
    <property type="evidence" value="ECO:0007669"/>
    <property type="project" value="TreeGrafter"/>
</dbReference>
<protein>
    <submittedName>
        <fullName evidence="2">GNAT family N-acetyltransferase</fullName>
    </submittedName>
</protein>
<reference evidence="2" key="1">
    <citation type="submission" date="2022-01" db="EMBL/GenBank/DDBJ databases">
        <title>Antribacter sp. nov., isolated from Guizhou of China.</title>
        <authorList>
            <person name="Chengliang C."/>
            <person name="Ya Z."/>
        </authorList>
    </citation>
    <scope>NUCLEOTIDE SEQUENCE</scope>
    <source>
        <strain evidence="2">KLBMP 9083</strain>
    </source>
</reference>
<evidence type="ECO:0000313" key="2">
    <source>
        <dbReference type="EMBL" id="MCF4121853.1"/>
    </source>
</evidence>
<dbReference type="Proteomes" id="UP001165405">
    <property type="component" value="Unassembled WGS sequence"/>
</dbReference>
<evidence type="ECO:0000259" key="1">
    <source>
        <dbReference type="PROSITE" id="PS51186"/>
    </source>
</evidence>
<dbReference type="InterPro" id="IPR051908">
    <property type="entry name" value="Ribosomal_N-acetyltransferase"/>
</dbReference>
<dbReference type="AlphaFoldDB" id="A0AA41QEV4"/>
<evidence type="ECO:0000313" key="3">
    <source>
        <dbReference type="Proteomes" id="UP001165405"/>
    </source>
</evidence>
<gene>
    <name evidence="2" type="ORF">L1785_12755</name>
</gene>
<dbReference type="GO" id="GO:0005737">
    <property type="term" value="C:cytoplasm"/>
    <property type="evidence" value="ECO:0007669"/>
    <property type="project" value="TreeGrafter"/>
</dbReference>
<dbReference type="PANTHER" id="PTHR43441:SF10">
    <property type="entry name" value="ACETYLTRANSFERASE"/>
    <property type="match status" value="1"/>
</dbReference>
<sequence length="171" mass="17944">MTGVPPDVLELAGEPPAHLRALVERDWPLEAALSRVSDVTRWTYYPPGMSEEEARTRAARSAERRAEGVGARYVLLSDGVPAGTAGIGALLTDRPEVFYSLLPAGRGHGLATRAATALAAWALGAGYPRVALLTLPGNAASEAVAGRAGFVESGEETGEDGRVVRVWLRGV</sequence>
<dbReference type="GO" id="GO:0008999">
    <property type="term" value="F:protein-N-terminal-alanine acetyltransferase activity"/>
    <property type="evidence" value="ECO:0007669"/>
    <property type="project" value="TreeGrafter"/>
</dbReference>
<dbReference type="RefSeq" id="WP_236089654.1">
    <property type="nucleotide sequence ID" value="NZ_JAKGSG010000035.1"/>
</dbReference>
<feature type="domain" description="N-acetyltransferase" evidence="1">
    <location>
        <begin position="17"/>
        <end position="169"/>
    </location>
</feature>
<dbReference type="Gene3D" id="3.40.630.30">
    <property type="match status" value="1"/>
</dbReference>
<name>A0AA41QEV4_9MICO</name>
<accession>A0AA41QEV4</accession>
<keyword evidence="3" id="KW-1185">Reference proteome</keyword>
<dbReference type="PANTHER" id="PTHR43441">
    <property type="entry name" value="RIBOSOMAL-PROTEIN-SERINE ACETYLTRANSFERASE"/>
    <property type="match status" value="1"/>
</dbReference>
<dbReference type="InterPro" id="IPR000182">
    <property type="entry name" value="GNAT_dom"/>
</dbReference>
<proteinExistence type="predicted"/>
<dbReference type="PROSITE" id="PS51186">
    <property type="entry name" value="GNAT"/>
    <property type="match status" value="1"/>
</dbReference>
<dbReference type="Pfam" id="PF13302">
    <property type="entry name" value="Acetyltransf_3"/>
    <property type="match status" value="1"/>
</dbReference>
<dbReference type="SUPFAM" id="SSF55729">
    <property type="entry name" value="Acyl-CoA N-acyltransferases (Nat)"/>
    <property type="match status" value="1"/>
</dbReference>